<dbReference type="EMBL" id="CACVAZ010000006">
    <property type="protein sequence ID" value="CAA6802684.1"/>
    <property type="molecule type" value="Genomic_DNA"/>
</dbReference>
<accession>A0A6S6SCB3</accession>
<protein>
    <submittedName>
        <fullName evidence="2">COG0488: ATPase components of ABC transporters with duplicated ATPase domains</fullName>
    </submittedName>
</protein>
<dbReference type="AlphaFoldDB" id="A0A6S6SCB3"/>
<keyword evidence="1" id="KW-0175">Coiled coil</keyword>
<evidence type="ECO:0000313" key="2">
    <source>
        <dbReference type="EMBL" id="CAA6802684.1"/>
    </source>
</evidence>
<gene>
    <name evidence="2" type="ORF">HELGO_WM28688</name>
</gene>
<evidence type="ECO:0000256" key="1">
    <source>
        <dbReference type="SAM" id="Coils"/>
    </source>
</evidence>
<sequence length="114" mass="13120">SPSKAKVKPKLDNKERKRLKKELTLARSKENAPHKKELEFCEAKIMELEVELENENQKLIEASNTGDNSIIIEASQSVGKLQKEVDELFERLEIASHAFDEIEKKYLALLDKLE</sequence>
<feature type="coiled-coil region" evidence="1">
    <location>
        <begin position="11"/>
        <end position="105"/>
    </location>
</feature>
<reference evidence="2" key="1">
    <citation type="submission" date="2020-01" db="EMBL/GenBank/DDBJ databases">
        <authorList>
            <person name="Meier V. D."/>
            <person name="Meier V D."/>
        </authorList>
    </citation>
    <scope>NUCLEOTIDE SEQUENCE</scope>
    <source>
        <strain evidence="2">HLG_WM_MAG_02</strain>
    </source>
</reference>
<name>A0A6S6SCB3_9BACT</name>
<feature type="non-terminal residue" evidence="2">
    <location>
        <position position="1"/>
    </location>
</feature>
<organism evidence="2">
    <name type="scientific">uncultured Sulfurovum sp</name>
    <dbReference type="NCBI Taxonomy" id="269237"/>
    <lineage>
        <taxon>Bacteria</taxon>
        <taxon>Pseudomonadati</taxon>
        <taxon>Campylobacterota</taxon>
        <taxon>Epsilonproteobacteria</taxon>
        <taxon>Campylobacterales</taxon>
        <taxon>Sulfurovaceae</taxon>
        <taxon>Sulfurovum</taxon>
        <taxon>environmental samples</taxon>
    </lineage>
</organism>
<proteinExistence type="predicted"/>